<dbReference type="NCBIfam" id="TIGR00187">
    <property type="entry name" value="ribE"/>
    <property type="match status" value="1"/>
</dbReference>
<evidence type="ECO:0000256" key="6">
    <source>
        <dbReference type="ARBA" id="ARBA00022619"/>
    </source>
</evidence>
<evidence type="ECO:0000256" key="10">
    <source>
        <dbReference type="PROSITE-ProRule" id="PRU00524"/>
    </source>
</evidence>
<dbReference type="InterPro" id="IPR023366">
    <property type="entry name" value="ATP_synth_asu-like_sf"/>
</dbReference>
<reference evidence="12 13" key="1">
    <citation type="submission" date="2020-08" db="EMBL/GenBank/DDBJ databases">
        <title>Genomic Encyclopedia of Type Strains, Phase IV (KMG-IV): sequencing the most valuable type-strain genomes for metagenomic binning, comparative biology and taxonomic classification.</title>
        <authorList>
            <person name="Goeker M."/>
        </authorList>
    </citation>
    <scope>NUCLEOTIDE SEQUENCE [LARGE SCALE GENOMIC DNA]</scope>
    <source>
        <strain evidence="12 13">DSM 100044</strain>
    </source>
</reference>
<comment type="catalytic activity">
    <reaction evidence="1">
        <text>2 6,7-dimethyl-8-(1-D-ribityl)lumazine + H(+) = 5-amino-6-(D-ribitylamino)uracil + riboflavin</text>
        <dbReference type="Rhea" id="RHEA:20772"/>
        <dbReference type="ChEBI" id="CHEBI:15378"/>
        <dbReference type="ChEBI" id="CHEBI:15934"/>
        <dbReference type="ChEBI" id="CHEBI:57986"/>
        <dbReference type="ChEBI" id="CHEBI:58201"/>
        <dbReference type="EC" id="2.5.1.9"/>
    </reaction>
</comment>
<dbReference type="Gene3D" id="2.40.30.20">
    <property type="match status" value="2"/>
</dbReference>
<dbReference type="PIRSF" id="PIRSF000498">
    <property type="entry name" value="Riboflavin_syn_A"/>
    <property type="match status" value="1"/>
</dbReference>
<evidence type="ECO:0000256" key="8">
    <source>
        <dbReference type="ARBA" id="ARBA00022737"/>
    </source>
</evidence>
<evidence type="ECO:0000256" key="1">
    <source>
        <dbReference type="ARBA" id="ARBA00000968"/>
    </source>
</evidence>
<proteinExistence type="predicted"/>
<dbReference type="EMBL" id="JACIJK010000001">
    <property type="protein sequence ID" value="MBB5713595.1"/>
    <property type="molecule type" value="Genomic_DNA"/>
</dbReference>
<comment type="pathway">
    <text evidence="3">Cofactor biosynthesis; riboflavin biosynthesis; riboflavin from 2-hydroxy-3-oxobutyl phosphate and 5-amino-6-(D-ribitylamino)uracil: step 2/2.</text>
</comment>
<feature type="domain" description="Lumazine-binding" evidence="11">
    <location>
        <begin position="1"/>
        <end position="100"/>
    </location>
</feature>
<dbReference type="EC" id="2.5.1.9" evidence="4 9"/>
<dbReference type="CDD" id="cd00402">
    <property type="entry name" value="Riboflavin_synthase_like"/>
    <property type="match status" value="1"/>
</dbReference>
<evidence type="ECO:0000256" key="7">
    <source>
        <dbReference type="ARBA" id="ARBA00022679"/>
    </source>
</evidence>
<evidence type="ECO:0000313" key="12">
    <source>
        <dbReference type="EMBL" id="MBB5713595.1"/>
    </source>
</evidence>
<dbReference type="InterPro" id="IPR001783">
    <property type="entry name" value="Lumazine-bd"/>
</dbReference>
<evidence type="ECO:0000256" key="4">
    <source>
        <dbReference type="ARBA" id="ARBA00012827"/>
    </source>
</evidence>
<protein>
    <recommendedName>
        <fullName evidence="5 9">Riboflavin synthase</fullName>
        <ecNumber evidence="4 9">2.5.1.9</ecNumber>
    </recommendedName>
</protein>
<evidence type="ECO:0000256" key="3">
    <source>
        <dbReference type="ARBA" id="ARBA00004887"/>
    </source>
</evidence>
<dbReference type="NCBIfam" id="NF006767">
    <property type="entry name" value="PRK09289.1"/>
    <property type="match status" value="1"/>
</dbReference>
<dbReference type="PROSITE" id="PS51177">
    <property type="entry name" value="LUMAZINE_BIND"/>
    <property type="match status" value="2"/>
</dbReference>
<keyword evidence="7 12" id="KW-0808">Transferase</keyword>
<sequence>MFTGIITDIGTVRSVEARGDTRVVVDTAFDTTTVDLGASIACSGVCLTVVDKGQHEGGGGWFAVDVSHETLSRTPGDQWQDGARLNLERAMKLGDELGGHIVTGHVDGVADVVDVRPDGDSRRIGFRVPADLAPFLAPKGSVTVDGVSLTVNEVSDQGDQTLFAVNVIPHTQAMTTLGALNQGARVNIEIDVLARYLKRMEAYRGQA</sequence>
<dbReference type="GO" id="GO:0004746">
    <property type="term" value="F:riboflavin synthase activity"/>
    <property type="evidence" value="ECO:0007669"/>
    <property type="project" value="UniProtKB-UniRule"/>
</dbReference>
<accession>A0A7W9BAF8</accession>
<dbReference type="InterPro" id="IPR026017">
    <property type="entry name" value="Lumazine-bd_dom"/>
</dbReference>
<evidence type="ECO:0000256" key="5">
    <source>
        <dbReference type="ARBA" id="ARBA00013950"/>
    </source>
</evidence>
<dbReference type="Pfam" id="PF00677">
    <property type="entry name" value="Lum_binding"/>
    <property type="match status" value="2"/>
</dbReference>
<keyword evidence="6" id="KW-0686">Riboflavin biosynthesis</keyword>
<evidence type="ECO:0000313" key="13">
    <source>
        <dbReference type="Proteomes" id="UP000546200"/>
    </source>
</evidence>
<dbReference type="PANTHER" id="PTHR21098">
    <property type="entry name" value="RIBOFLAVIN SYNTHASE ALPHA CHAIN"/>
    <property type="match status" value="1"/>
</dbReference>
<dbReference type="GO" id="GO:0009231">
    <property type="term" value="P:riboflavin biosynthetic process"/>
    <property type="evidence" value="ECO:0007669"/>
    <property type="project" value="UniProtKB-KW"/>
</dbReference>
<dbReference type="AlphaFoldDB" id="A0A7W9BAF8"/>
<comment type="function">
    <text evidence="2">Catalyzes the dismutation of two molecules of 6,7-dimethyl-8-ribityllumazine, resulting in the formation of riboflavin and 5-amino-6-(D-ribitylamino)uracil.</text>
</comment>
<evidence type="ECO:0000256" key="9">
    <source>
        <dbReference type="NCBIfam" id="TIGR00187"/>
    </source>
</evidence>
<evidence type="ECO:0000256" key="2">
    <source>
        <dbReference type="ARBA" id="ARBA00002803"/>
    </source>
</evidence>
<organism evidence="12 13">
    <name type="scientific">Sphingomonas aerophila</name>
    <dbReference type="NCBI Taxonomy" id="1344948"/>
    <lineage>
        <taxon>Bacteria</taxon>
        <taxon>Pseudomonadati</taxon>
        <taxon>Pseudomonadota</taxon>
        <taxon>Alphaproteobacteria</taxon>
        <taxon>Sphingomonadales</taxon>
        <taxon>Sphingomonadaceae</taxon>
        <taxon>Sphingomonas</taxon>
    </lineage>
</organism>
<dbReference type="PANTHER" id="PTHR21098:SF12">
    <property type="entry name" value="RIBOFLAVIN SYNTHASE"/>
    <property type="match status" value="1"/>
</dbReference>
<dbReference type="SUPFAM" id="SSF63380">
    <property type="entry name" value="Riboflavin synthase domain-like"/>
    <property type="match status" value="2"/>
</dbReference>
<dbReference type="FunFam" id="2.40.30.20:FF:000004">
    <property type="entry name" value="Riboflavin synthase, alpha subunit"/>
    <property type="match status" value="1"/>
</dbReference>
<keyword evidence="13" id="KW-1185">Reference proteome</keyword>
<keyword evidence="8" id="KW-0677">Repeat</keyword>
<feature type="domain" description="Lumazine-binding" evidence="11">
    <location>
        <begin position="101"/>
        <end position="201"/>
    </location>
</feature>
<evidence type="ECO:0000259" key="11">
    <source>
        <dbReference type="PROSITE" id="PS51177"/>
    </source>
</evidence>
<dbReference type="Proteomes" id="UP000546200">
    <property type="component" value="Unassembled WGS sequence"/>
</dbReference>
<gene>
    <name evidence="12" type="ORF">FHS94_000414</name>
</gene>
<comment type="caution">
    <text evidence="12">The sequence shown here is derived from an EMBL/GenBank/DDBJ whole genome shotgun (WGS) entry which is preliminary data.</text>
</comment>
<name>A0A7W9BAF8_9SPHN</name>
<dbReference type="RefSeq" id="WP_184054065.1">
    <property type="nucleotide sequence ID" value="NZ_JACIJK010000001.1"/>
</dbReference>
<dbReference type="InterPro" id="IPR017938">
    <property type="entry name" value="Riboflavin_synthase-like_b-brl"/>
</dbReference>
<feature type="repeat" description="Lumazine-binding" evidence="10">
    <location>
        <begin position="1"/>
        <end position="100"/>
    </location>
</feature>
<feature type="repeat" description="Lumazine-binding" evidence="10">
    <location>
        <begin position="101"/>
        <end position="201"/>
    </location>
</feature>